<sequence>MKSSIFTFIKSYTPSVDRDPKEDYLTQIFSWMLNNIKELDKKYCRYLLDKIGKSNIELNEEMISTETQISVTSGRIDMIISIYNKIGFICEHKVWSNLNDNQITKYKQCSNELGNENYYTVLVTANKLQHTQEADIKLTWADICIFIESIINEYENEDEFVLSNFIIYLKEQGLWKYESISINEVTSYYSARKLEKKLDELFMDLVHVEWEKECEHLKTFTKSRYNPNFTKYRWGRKGIDFFEDWYPGLFAGVMLDPKDHCIDTKDSDRGPDLVVILDIEYRGKKDSNNCMRNRILNSDNYIELKEVLKNMNGTFEEVKSKNNWRLIVIRKPLVDVLENKYSYEEQLNAMKESIIEGINILTKVKLS</sequence>
<dbReference type="EMBL" id="CEKZ01000003">
    <property type="protein sequence ID" value="CEQ03462.1"/>
    <property type="molecule type" value="Genomic_DNA"/>
</dbReference>
<proteinExistence type="predicted"/>
<dbReference type="OrthoDB" id="479643at2"/>
<dbReference type="RefSeq" id="WP_055341784.1">
    <property type="nucleotide sequence ID" value="NZ_CDNI01000003.1"/>
</dbReference>
<evidence type="ECO:0008006" key="3">
    <source>
        <dbReference type="Google" id="ProtNLM"/>
    </source>
</evidence>
<dbReference type="AlphaFoldDB" id="A0A0C7QRZ4"/>
<reference evidence="1 2" key="1">
    <citation type="submission" date="2015-01" db="EMBL/GenBank/DDBJ databases">
        <authorList>
            <person name="Aslett A.Martin."/>
            <person name="De Silva Nishadi"/>
        </authorList>
    </citation>
    <scope>NUCLEOTIDE SEQUENCE [LARGE SCALE GENOMIC DNA]</scope>
    <source>
        <strain evidence="1 2">R28058</strain>
    </source>
</reference>
<gene>
    <name evidence="1" type="ORF">R28058_11951</name>
</gene>
<evidence type="ECO:0000313" key="1">
    <source>
        <dbReference type="EMBL" id="CEQ03462.1"/>
    </source>
</evidence>
<protein>
    <recommendedName>
        <fullName evidence="3">PD-(D/E)XK nuclease superfamily protein</fullName>
    </recommendedName>
</protein>
<organism evidence="1 2">
    <name type="scientific">Paraclostridium sordellii</name>
    <name type="common">Clostridium sordellii</name>
    <dbReference type="NCBI Taxonomy" id="1505"/>
    <lineage>
        <taxon>Bacteria</taxon>
        <taxon>Bacillati</taxon>
        <taxon>Bacillota</taxon>
        <taxon>Clostridia</taxon>
        <taxon>Peptostreptococcales</taxon>
        <taxon>Peptostreptococcaceae</taxon>
        <taxon>Paraclostridium</taxon>
    </lineage>
</organism>
<accession>A0A0C7QRZ4</accession>
<dbReference type="Proteomes" id="UP000049127">
    <property type="component" value="Unassembled WGS sequence"/>
</dbReference>
<name>A0A0C7QRZ4_PARSO</name>
<evidence type="ECO:0000313" key="2">
    <source>
        <dbReference type="Proteomes" id="UP000049127"/>
    </source>
</evidence>